<keyword evidence="1" id="KW-0677">Repeat</keyword>
<dbReference type="SUPFAM" id="SSF48403">
    <property type="entry name" value="Ankyrin repeat"/>
    <property type="match status" value="1"/>
</dbReference>
<dbReference type="PROSITE" id="PS50297">
    <property type="entry name" value="ANK_REP_REGION"/>
    <property type="match status" value="1"/>
</dbReference>
<dbReference type="RefSeq" id="WP_052769698.1">
    <property type="nucleotide sequence ID" value="NZ_JARAYT010000004.1"/>
</dbReference>
<protein>
    <submittedName>
        <fullName evidence="4">Ankyrin repeat domain-containing protein</fullName>
    </submittedName>
</protein>
<evidence type="ECO:0000256" key="3">
    <source>
        <dbReference type="PROSITE-ProRule" id="PRU00023"/>
    </source>
</evidence>
<keyword evidence="5" id="KW-1185">Reference proteome</keyword>
<keyword evidence="2 3" id="KW-0040">ANK repeat</keyword>
<dbReference type="InterPro" id="IPR036770">
    <property type="entry name" value="Ankyrin_rpt-contain_sf"/>
</dbReference>
<evidence type="ECO:0000256" key="2">
    <source>
        <dbReference type="ARBA" id="ARBA00023043"/>
    </source>
</evidence>
<dbReference type="Pfam" id="PF12796">
    <property type="entry name" value="Ank_2"/>
    <property type="match status" value="1"/>
</dbReference>
<dbReference type="InterPro" id="IPR002110">
    <property type="entry name" value="Ankyrin_rpt"/>
</dbReference>
<dbReference type="EMBL" id="JARAYU010000003">
    <property type="protein sequence ID" value="MDX3700514.1"/>
    <property type="molecule type" value="Genomic_DNA"/>
</dbReference>
<dbReference type="Proteomes" id="UP001271274">
    <property type="component" value="Unassembled WGS sequence"/>
</dbReference>
<organism evidence="4 5">
    <name type="scientific">Streptomyces europaeiscabiei</name>
    <dbReference type="NCBI Taxonomy" id="146819"/>
    <lineage>
        <taxon>Bacteria</taxon>
        <taxon>Bacillati</taxon>
        <taxon>Actinomycetota</taxon>
        <taxon>Actinomycetes</taxon>
        <taxon>Kitasatosporales</taxon>
        <taxon>Streptomycetaceae</taxon>
        <taxon>Streptomyces</taxon>
    </lineage>
</organism>
<name>A0ABU4NE16_9ACTN</name>
<dbReference type="Gene3D" id="1.25.10.10">
    <property type="entry name" value="Leucine-rich Repeat Variant"/>
    <property type="match status" value="1"/>
</dbReference>
<reference evidence="4 5" key="1">
    <citation type="journal article" date="2023" name="Microb. Genom.">
        <title>Mesoterricola silvestris gen. nov., sp. nov., Mesoterricola sediminis sp. nov., Geothrix oryzae sp. nov., Geothrix edaphica sp. nov., Geothrix rubra sp. nov., and Geothrix limicola sp. nov., six novel members of Acidobacteriota isolated from soils.</title>
        <authorList>
            <person name="Weisberg A.J."/>
            <person name="Pearce E."/>
            <person name="Kramer C.G."/>
            <person name="Chang J.H."/>
            <person name="Clarke C.R."/>
        </authorList>
    </citation>
    <scope>NUCLEOTIDE SEQUENCE [LARGE SCALE GENOMIC DNA]</scope>
    <source>
        <strain evidence="4 5">ID09-01A</strain>
    </source>
</reference>
<dbReference type="PANTHER" id="PTHR24171">
    <property type="entry name" value="ANKYRIN REPEAT DOMAIN-CONTAINING PROTEIN 39-RELATED"/>
    <property type="match status" value="1"/>
</dbReference>
<dbReference type="InterPro" id="IPR011989">
    <property type="entry name" value="ARM-like"/>
</dbReference>
<dbReference type="Gene3D" id="1.25.40.20">
    <property type="entry name" value="Ankyrin repeat-containing domain"/>
    <property type="match status" value="1"/>
</dbReference>
<evidence type="ECO:0000313" key="4">
    <source>
        <dbReference type="EMBL" id="MDX3700514.1"/>
    </source>
</evidence>
<feature type="repeat" description="ANK" evidence="3">
    <location>
        <begin position="32"/>
        <end position="64"/>
    </location>
</feature>
<evidence type="ECO:0000256" key="1">
    <source>
        <dbReference type="ARBA" id="ARBA00022737"/>
    </source>
</evidence>
<evidence type="ECO:0000313" key="5">
    <source>
        <dbReference type="Proteomes" id="UP001271274"/>
    </source>
</evidence>
<accession>A0ABU4NE16</accession>
<comment type="caution">
    <text evidence="4">The sequence shown here is derived from an EMBL/GenBank/DDBJ whole genome shotgun (WGS) entry which is preliminary data.</text>
</comment>
<proteinExistence type="predicted"/>
<dbReference type="PROSITE" id="PS50088">
    <property type="entry name" value="ANK_REPEAT"/>
    <property type="match status" value="2"/>
</dbReference>
<sequence>MEPLGLAARDDDEETVRALLDSGADVNGRSPGGLTALMLAAGAGAHHAADALRENGAYVALRDEHDRSALDFAEEGAERHPDEPGYLVILTDLEKFFGKRADFATTMERAVRFGDPDSDIWMRMSWTLDTWADDETVAGAEVALHSPQASERYFAAELMGFFCLYNASLRNGRHRTRQAAALLRTRLAVEEHPAVLGLLIRGLSMQSGFADDARRILRHACHPHPDVRAAVAFAVEASTEPEDRQAFEAVLSMARDPYAEVRRYAVAHLSSLIGRPPTVHTTVHTALRRALYDQDPSVVHDAACALGILGTGRPLPFRAEQILVRRYLDEPADTRYYEGAYRVIERWPREHFWDVRDSLPE</sequence>
<gene>
    <name evidence="4" type="ORF">PV662_12225</name>
</gene>
<dbReference type="InterPro" id="IPR016024">
    <property type="entry name" value="ARM-type_fold"/>
</dbReference>
<feature type="repeat" description="ANK" evidence="3">
    <location>
        <begin position="1"/>
        <end position="31"/>
    </location>
</feature>
<dbReference type="SUPFAM" id="SSF48371">
    <property type="entry name" value="ARM repeat"/>
    <property type="match status" value="1"/>
</dbReference>